<protein>
    <recommendedName>
        <fullName evidence="3">DUF2188 domain-containing protein</fullName>
    </recommendedName>
</protein>
<dbReference type="RefSeq" id="WP_183991088.1">
    <property type="nucleotide sequence ID" value="NZ_BMHW01000001.1"/>
</dbReference>
<reference evidence="1 2" key="1">
    <citation type="submission" date="2020-08" db="EMBL/GenBank/DDBJ databases">
        <title>Genomic Encyclopedia of Type Strains, Phase IV (KMG-IV): sequencing the most valuable type-strain genomes for metagenomic binning, comparative biology and taxonomic classification.</title>
        <authorList>
            <person name="Goeker M."/>
        </authorList>
    </citation>
    <scope>NUCLEOTIDE SEQUENCE [LARGE SCALE GENOMIC DNA]</scope>
    <source>
        <strain evidence="1 2">DSM 100734</strain>
    </source>
</reference>
<comment type="caution">
    <text evidence="1">The sequence shown here is derived from an EMBL/GenBank/DDBJ whole genome shotgun (WGS) entry which is preliminary data.</text>
</comment>
<proteinExistence type="predicted"/>
<evidence type="ECO:0000313" key="2">
    <source>
        <dbReference type="Proteomes" id="UP000547879"/>
    </source>
</evidence>
<organism evidence="1 2">
    <name type="scientific">Rhizobium wenxiniae</name>
    <dbReference type="NCBI Taxonomy" id="1737357"/>
    <lineage>
        <taxon>Bacteria</taxon>
        <taxon>Pseudomonadati</taxon>
        <taxon>Pseudomonadota</taxon>
        <taxon>Alphaproteobacteria</taxon>
        <taxon>Hyphomicrobiales</taxon>
        <taxon>Rhizobiaceae</taxon>
        <taxon>Rhizobium/Agrobacterium group</taxon>
        <taxon>Rhizobium</taxon>
    </lineage>
</organism>
<sequence length="92" mass="9863">MGKFSMNDREPPATGIRFTVGRDKSGRWIVSDAQGKVGGLFTDRASAVHFAMFESDHIPGAVWCLPEHVTLTQGEAFDARGLSAASRVAGRA</sequence>
<gene>
    <name evidence="1" type="ORF">HNQ72_001567</name>
</gene>
<dbReference type="AlphaFoldDB" id="A0A7X0CYX8"/>
<accession>A0A7X0CYX8</accession>
<evidence type="ECO:0008006" key="3">
    <source>
        <dbReference type="Google" id="ProtNLM"/>
    </source>
</evidence>
<keyword evidence="2" id="KW-1185">Reference proteome</keyword>
<dbReference type="Proteomes" id="UP000547879">
    <property type="component" value="Unassembled WGS sequence"/>
</dbReference>
<evidence type="ECO:0000313" key="1">
    <source>
        <dbReference type="EMBL" id="MBB6161770.1"/>
    </source>
</evidence>
<dbReference type="EMBL" id="JACHEG010000001">
    <property type="protein sequence ID" value="MBB6161770.1"/>
    <property type="molecule type" value="Genomic_DNA"/>
</dbReference>
<name>A0A7X0CYX8_9HYPH</name>